<dbReference type="GO" id="GO:0009276">
    <property type="term" value="C:Gram-negative-bacterium-type cell wall"/>
    <property type="evidence" value="ECO:0007669"/>
    <property type="project" value="InterPro"/>
</dbReference>
<keyword evidence="1" id="KW-1133">Transmembrane helix</keyword>
<dbReference type="OrthoDB" id="7432052at2"/>
<dbReference type="RefSeq" id="WP_115547892.1">
    <property type="nucleotide sequence ID" value="NZ_QRGP01000001.1"/>
</dbReference>
<dbReference type="Gene3D" id="3.30.420.380">
    <property type="match status" value="1"/>
</dbReference>
<dbReference type="InterPro" id="IPR007812">
    <property type="entry name" value="T2SS_protein-GspL"/>
</dbReference>
<keyword evidence="3" id="KW-1185">Reference proteome</keyword>
<evidence type="ECO:0000313" key="2">
    <source>
        <dbReference type="EMBL" id="RDV06338.1"/>
    </source>
</evidence>
<dbReference type="AlphaFoldDB" id="A0A371BFP9"/>
<gene>
    <name evidence="2" type="ORF">DXH95_02575</name>
</gene>
<protein>
    <recommendedName>
        <fullName evidence="4">General secretion pathway protein L</fullName>
    </recommendedName>
</protein>
<name>A0A371BFP9_9SPHN</name>
<dbReference type="GO" id="GO:0015627">
    <property type="term" value="C:type II protein secretion system complex"/>
    <property type="evidence" value="ECO:0007669"/>
    <property type="project" value="InterPro"/>
</dbReference>
<keyword evidence="1" id="KW-0812">Transmembrane</keyword>
<keyword evidence="1" id="KW-0472">Membrane</keyword>
<dbReference type="GO" id="GO:0015628">
    <property type="term" value="P:protein secretion by the type II secretion system"/>
    <property type="evidence" value="ECO:0007669"/>
    <property type="project" value="InterPro"/>
</dbReference>
<evidence type="ECO:0008006" key="4">
    <source>
        <dbReference type="Google" id="ProtNLM"/>
    </source>
</evidence>
<evidence type="ECO:0000256" key="1">
    <source>
        <dbReference type="SAM" id="Phobius"/>
    </source>
</evidence>
<reference evidence="3" key="1">
    <citation type="submission" date="2018-08" db="EMBL/GenBank/DDBJ databases">
        <authorList>
            <person name="Kim S.-J."/>
            <person name="Jung G.-Y."/>
        </authorList>
    </citation>
    <scope>NUCLEOTIDE SEQUENCE [LARGE SCALE GENOMIC DNA]</scope>
    <source>
        <strain evidence="3">GY_G</strain>
    </source>
</reference>
<feature type="transmembrane region" description="Helical" evidence="1">
    <location>
        <begin position="215"/>
        <end position="236"/>
    </location>
</feature>
<proteinExistence type="predicted"/>
<dbReference type="EMBL" id="QRGP01000001">
    <property type="protein sequence ID" value="RDV06338.1"/>
    <property type="molecule type" value="Genomic_DNA"/>
</dbReference>
<evidence type="ECO:0000313" key="3">
    <source>
        <dbReference type="Proteomes" id="UP000263833"/>
    </source>
</evidence>
<organism evidence="2 3">
    <name type="scientific">Sphingorhabdus pulchriflava</name>
    <dbReference type="NCBI Taxonomy" id="2292257"/>
    <lineage>
        <taxon>Bacteria</taxon>
        <taxon>Pseudomonadati</taxon>
        <taxon>Pseudomonadota</taxon>
        <taxon>Alphaproteobacteria</taxon>
        <taxon>Sphingomonadales</taxon>
        <taxon>Sphingomonadaceae</taxon>
        <taxon>Sphingorhabdus</taxon>
    </lineage>
</organism>
<dbReference type="Proteomes" id="UP000263833">
    <property type="component" value="Unassembled WGS sequence"/>
</dbReference>
<accession>A0A371BFP9</accession>
<comment type="caution">
    <text evidence="2">The sequence shown here is derived from an EMBL/GenBank/DDBJ whole genome shotgun (WGS) entry which is preliminary data.</text>
</comment>
<dbReference type="NCBIfam" id="TIGR01709">
    <property type="entry name" value="typeII_sec_gspL"/>
    <property type="match status" value="1"/>
</dbReference>
<sequence>MNRLALIVLFPDYQAEALQLWSLTEDGLVPDETPVGEGQGLPVIALVAPEHVVVRWHEYDGLASRQAEAAARLDAASASINAAALHVAAQERNGAVVSGSMDSVVFARGLDRLKVGGIDPDHVWPLGLVLPADAEHIVRADLGDAITLRSGTHMFPDEPALTALISGERPVHEISQSELAGYLRAAISEPPLDLRSGRFAKKNARKGLDRNKLKLAAVIFAVGLLCSLLLALVTWFKVDRAIAREDERALIAARKIVPGINSAAEATVKIEQMLGSRGGGQRAFTIPASALWRSLQQAEGASLRDLRYGSDKLLSATVTAATVDPVNRLLLDLQRQGYKVTATPRQEANGITAVAITVRAP</sequence>